<proteinExistence type="predicted"/>
<evidence type="ECO:0000313" key="2">
    <source>
        <dbReference type="EMBL" id="GIY66801.1"/>
    </source>
</evidence>
<protein>
    <submittedName>
        <fullName evidence="2">Uncharacterized protein</fullName>
    </submittedName>
</protein>
<dbReference type="Proteomes" id="UP001054837">
    <property type="component" value="Unassembled WGS sequence"/>
</dbReference>
<sequence length="112" mass="13264">MPSCFARIRETKTEHPEPRDKIPLKDPKTPLWRIPPPPHTQPPPLLRKLFFSHIPIQTKVPGYKNGRERERKKEKQQQQQEKQTLGAIFPLFPRSKDVVRLSSEKKRKRAIK</sequence>
<feature type="compositionally biased region" description="Basic and acidic residues" evidence="1">
    <location>
        <begin position="7"/>
        <end position="28"/>
    </location>
</feature>
<feature type="compositionally biased region" description="Basic and acidic residues" evidence="1">
    <location>
        <begin position="65"/>
        <end position="76"/>
    </location>
</feature>
<name>A0AAV4V8X7_9ARAC</name>
<comment type="caution">
    <text evidence="2">The sequence shown here is derived from an EMBL/GenBank/DDBJ whole genome shotgun (WGS) entry which is preliminary data.</text>
</comment>
<feature type="region of interest" description="Disordered" evidence="1">
    <location>
        <begin position="1"/>
        <end position="43"/>
    </location>
</feature>
<evidence type="ECO:0000256" key="1">
    <source>
        <dbReference type="SAM" id="MobiDB-lite"/>
    </source>
</evidence>
<reference evidence="2 3" key="1">
    <citation type="submission" date="2021-06" db="EMBL/GenBank/DDBJ databases">
        <title>Caerostris darwini draft genome.</title>
        <authorList>
            <person name="Kono N."/>
            <person name="Arakawa K."/>
        </authorList>
    </citation>
    <scope>NUCLEOTIDE SEQUENCE [LARGE SCALE GENOMIC DNA]</scope>
</reference>
<feature type="compositionally biased region" description="Pro residues" evidence="1">
    <location>
        <begin position="33"/>
        <end position="43"/>
    </location>
</feature>
<feature type="region of interest" description="Disordered" evidence="1">
    <location>
        <begin position="58"/>
        <end position="89"/>
    </location>
</feature>
<keyword evidence="3" id="KW-1185">Reference proteome</keyword>
<organism evidence="2 3">
    <name type="scientific">Caerostris darwini</name>
    <dbReference type="NCBI Taxonomy" id="1538125"/>
    <lineage>
        <taxon>Eukaryota</taxon>
        <taxon>Metazoa</taxon>
        <taxon>Ecdysozoa</taxon>
        <taxon>Arthropoda</taxon>
        <taxon>Chelicerata</taxon>
        <taxon>Arachnida</taxon>
        <taxon>Araneae</taxon>
        <taxon>Araneomorphae</taxon>
        <taxon>Entelegynae</taxon>
        <taxon>Araneoidea</taxon>
        <taxon>Araneidae</taxon>
        <taxon>Caerostris</taxon>
    </lineage>
</organism>
<accession>A0AAV4V8X7</accession>
<dbReference type="EMBL" id="BPLQ01012651">
    <property type="protein sequence ID" value="GIY66801.1"/>
    <property type="molecule type" value="Genomic_DNA"/>
</dbReference>
<gene>
    <name evidence="2" type="ORF">CDAR_18371</name>
</gene>
<dbReference type="AlphaFoldDB" id="A0AAV4V8X7"/>
<evidence type="ECO:0000313" key="3">
    <source>
        <dbReference type="Proteomes" id="UP001054837"/>
    </source>
</evidence>